<evidence type="ECO:0000313" key="2">
    <source>
        <dbReference type="Proteomes" id="UP001501358"/>
    </source>
</evidence>
<accession>A0ABN3KS97</accession>
<sequence length="63" mass="6505">MGQQEGGGIHVEGFTGLGVSVDLPVDSPVQKGEPVVLLADIGSCCEQIAEVLQPVLLMGQVCR</sequence>
<evidence type="ECO:0008006" key="3">
    <source>
        <dbReference type="Google" id="ProtNLM"/>
    </source>
</evidence>
<evidence type="ECO:0000313" key="1">
    <source>
        <dbReference type="EMBL" id="GAA2470899.1"/>
    </source>
</evidence>
<organism evidence="1 2">
    <name type="scientific">Streptomyces thermolineatus</name>
    <dbReference type="NCBI Taxonomy" id="44033"/>
    <lineage>
        <taxon>Bacteria</taxon>
        <taxon>Bacillati</taxon>
        <taxon>Actinomycetota</taxon>
        <taxon>Actinomycetes</taxon>
        <taxon>Kitasatosporales</taxon>
        <taxon>Streptomycetaceae</taxon>
        <taxon>Streptomyces</taxon>
    </lineage>
</organism>
<comment type="caution">
    <text evidence="1">The sequence shown here is derived from an EMBL/GenBank/DDBJ whole genome shotgun (WGS) entry which is preliminary data.</text>
</comment>
<keyword evidence="2" id="KW-1185">Reference proteome</keyword>
<dbReference type="RefSeq" id="WP_344381293.1">
    <property type="nucleotide sequence ID" value="NZ_BAAATA010000001.1"/>
</dbReference>
<name>A0ABN3KS97_9ACTN</name>
<gene>
    <name evidence="1" type="ORF">GCM10010406_03100</name>
</gene>
<dbReference type="EMBL" id="BAAATA010000001">
    <property type="protein sequence ID" value="GAA2470899.1"/>
    <property type="molecule type" value="Genomic_DNA"/>
</dbReference>
<protein>
    <recommendedName>
        <fullName evidence="3">Alcohol dehydrogenase N-terminal domain-containing protein</fullName>
    </recommendedName>
</protein>
<reference evidence="1 2" key="1">
    <citation type="journal article" date="2019" name="Int. J. Syst. Evol. Microbiol.">
        <title>The Global Catalogue of Microorganisms (GCM) 10K type strain sequencing project: providing services to taxonomists for standard genome sequencing and annotation.</title>
        <authorList>
            <consortium name="The Broad Institute Genomics Platform"/>
            <consortium name="The Broad Institute Genome Sequencing Center for Infectious Disease"/>
            <person name="Wu L."/>
            <person name="Ma J."/>
        </authorList>
    </citation>
    <scope>NUCLEOTIDE SEQUENCE [LARGE SCALE GENOMIC DNA]</scope>
    <source>
        <strain evidence="1 2">JCM 6307</strain>
    </source>
</reference>
<dbReference type="Proteomes" id="UP001501358">
    <property type="component" value="Unassembled WGS sequence"/>
</dbReference>
<proteinExistence type="predicted"/>